<keyword evidence="1" id="KW-0812">Transmembrane</keyword>
<feature type="transmembrane region" description="Helical" evidence="1">
    <location>
        <begin position="90"/>
        <end position="108"/>
    </location>
</feature>
<dbReference type="EMBL" id="WJKJ01000061">
    <property type="protein sequence ID" value="MBD3363968.1"/>
    <property type="molecule type" value="Genomic_DNA"/>
</dbReference>
<dbReference type="AlphaFoldDB" id="A0A9D5K7X6"/>
<keyword evidence="1" id="KW-0472">Membrane</keyword>
<comment type="caution">
    <text evidence="2">The sequence shown here is derived from an EMBL/GenBank/DDBJ whole genome shotgun (WGS) entry which is preliminary data.</text>
</comment>
<dbReference type="Proteomes" id="UP000630660">
    <property type="component" value="Unassembled WGS sequence"/>
</dbReference>
<protein>
    <submittedName>
        <fullName evidence="2">Uncharacterized protein</fullName>
    </submittedName>
</protein>
<evidence type="ECO:0000256" key="1">
    <source>
        <dbReference type="SAM" id="Phobius"/>
    </source>
</evidence>
<organism evidence="2 3">
    <name type="scientific">candidate division WOR-3 bacterium</name>
    <dbReference type="NCBI Taxonomy" id="2052148"/>
    <lineage>
        <taxon>Bacteria</taxon>
        <taxon>Bacteria division WOR-3</taxon>
    </lineage>
</organism>
<feature type="transmembrane region" description="Helical" evidence="1">
    <location>
        <begin position="36"/>
        <end position="54"/>
    </location>
</feature>
<evidence type="ECO:0000313" key="3">
    <source>
        <dbReference type="Proteomes" id="UP000630660"/>
    </source>
</evidence>
<gene>
    <name evidence="2" type="ORF">GF359_02005</name>
</gene>
<keyword evidence="1" id="KW-1133">Transmembrane helix</keyword>
<feature type="transmembrane region" description="Helical" evidence="1">
    <location>
        <begin position="172"/>
        <end position="193"/>
    </location>
</feature>
<proteinExistence type="predicted"/>
<feature type="transmembrane region" description="Helical" evidence="1">
    <location>
        <begin position="135"/>
        <end position="160"/>
    </location>
</feature>
<reference evidence="2" key="1">
    <citation type="submission" date="2019-11" db="EMBL/GenBank/DDBJ databases">
        <title>Microbial mats filling the niche in hypersaline microbial mats.</title>
        <authorList>
            <person name="Wong H.L."/>
            <person name="Macleod F.I."/>
            <person name="White R.A. III"/>
            <person name="Burns B.P."/>
        </authorList>
    </citation>
    <scope>NUCLEOTIDE SEQUENCE</scope>
    <source>
        <strain evidence="2">Bin_327</strain>
    </source>
</reference>
<accession>A0A9D5K7X6</accession>
<evidence type="ECO:0000313" key="2">
    <source>
        <dbReference type="EMBL" id="MBD3363968.1"/>
    </source>
</evidence>
<feature type="transmembrane region" description="Helical" evidence="1">
    <location>
        <begin position="66"/>
        <end position="83"/>
    </location>
</feature>
<feature type="transmembrane region" description="Helical" evidence="1">
    <location>
        <begin position="7"/>
        <end position="24"/>
    </location>
</feature>
<name>A0A9D5K7X6_UNCW3</name>
<sequence length="215" mass="24413">MNISTDPWVWIAAILTLAIFSLLYRDNPFYRVAEHLFVGLSIGYTIVIMWQNVLWPQAFYPLFVEGDWWVIIPIAIGLLYFARFIPKAGWLVRIPISIALGWGMGVTIPRTFRAQIFKQMEATLVTPEMFSADRLWSITSGGIWAIVILLGTLATLTYFFFSRKEKSPLKPVSNVGIVFIMIGFGATFGLTVMSRVSLLIGRLQFLLKDWLGVIQ</sequence>